<sequence>MKIASRRTPFGDRLCFPEVVPHHLIDIQAAFVRRLETGGVHRDDALARARLAVPGDLPVLLQADPELTAVRRVWDWAVDHADTGELDEDCLWSDEPGRLGPPIGRPQTIWCMLANYPRERPGAEPTATGRQRPRGPQGCLKAVSSLAGPYDELRHPAISKKVDPEMELAVVIGPRSRLLTPDTALQAVAGYVGFCDTGSRDVSELDNNRMDRGKGFDTYGITGPWFVTADEIPDPHRLRIRSWVNGEPRQDGNTAEMFHSIPEQLAWLTAALTLAPGDVLSTGTPLGHGNVQPGDVIRGEIEALGVIENKVVLDN</sequence>
<evidence type="ECO:0000259" key="3">
    <source>
        <dbReference type="Pfam" id="PF01557"/>
    </source>
</evidence>
<dbReference type="Proteomes" id="UP000305778">
    <property type="component" value="Unassembled WGS sequence"/>
</dbReference>
<evidence type="ECO:0000313" key="4">
    <source>
        <dbReference type="EMBL" id="TKA11982.1"/>
    </source>
</evidence>
<organism evidence="4 5">
    <name type="scientific">Actinacidiphila oryziradicis</name>
    <dbReference type="NCBI Taxonomy" id="2571141"/>
    <lineage>
        <taxon>Bacteria</taxon>
        <taxon>Bacillati</taxon>
        <taxon>Actinomycetota</taxon>
        <taxon>Actinomycetes</taxon>
        <taxon>Kitasatosporales</taxon>
        <taxon>Streptomycetaceae</taxon>
        <taxon>Actinacidiphila</taxon>
    </lineage>
</organism>
<evidence type="ECO:0000313" key="5">
    <source>
        <dbReference type="Proteomes" id="UP000305778"/>
    </source>
</evidence>
<dbReference type="Gene3D" id="3.90.850.10">
    <property type="entry name" value="Fumarylacetoacetase-like, C-terminal domain"/>
    <property type="match status" value="1"/>
</dbReference>
<dbReference type="PANTHER" id="PTHR42796">
    <property type="entry name" value="FUMARYLACETOACETATE HYDROLASE DOMAIN-CONTAINING PROTEIN 2A-RELATED"/>
    <property type="match status" value="1"/>
</dbReference>
<keyword evidence="4" id="KW-0378">Hydrolase</keyword>
<dbReference type="InterPro" id="IPR051121">
    <property type="entry name" value="FAH"/>
</dbReference>
<dbReference type="Pfam" id="PF01557">
    <property type="entry name" value="FAA_hydrolase"/>
    <property type="match status" value="1"/>
</dbReference>
<evidence type="ECO:0000256" key="2">
    <source>
        <dbReference type="ARBA" id="ARBA00022723"/>
    </source>
</evidence>
<dbReference type="OrthoDB" id="9805307at2"/>
<dbReference type="EMBL" id="SUMC01000006">
    <property type="protein sequence ID" value="TKA11982.1"/>
    <property type="molecule type" value="Genomic_DNA"/>
</dbReference>
<feature type="domain" description="Fumarylacetoacetase-like C-terminal" evidence="3">
    <location>
        <begin position="108"/>
        <end position="312"/>
    </location>
</feature>
<accession>A0A4U0SPU7</accession>
<keyword evidence="5" id="KW-1185">Reference proteome</keyword>
<dbReference type="AlphaFoldDB" id="A0A4U0SPU7"/>
<protein>
    <submittedName>
        <fullName evidence="4">Fumarylacetoacetate hydrolase family protein</fullName>
    </submittedName>
</protein>
<evidence type="ECO:0000256" key="1">
    <source>
        <dbReference type="ARBA" id="ARBA00010211"/>
    </source>
</evidence>
<gene>
    <name evidence="4" type="ORF">FCI23_09240</name>
</gene>
<comment type="caution">
    <text evidence="4">The sequence shown here is derived from an EMBL/GenBank/DDBJ whole genome shotgun (WGS) entry which is preliminary data.</text>
</comment>
<dbReference type="InterPro" id="IPR036663">
    <property type="entry name" value="Fumarylacetoacetase_C_sf"/>
</dbReference>
<dbReference type="SUPFAM" id="SSF56529">
    <property type="entry name" value="FAH"/>
    <property type="match status" value="1"/>
</dbReference>
<comment type="similarity">
    <text evidence="1">Belongs to the FAH family.</text>
</comment>
<name>A0A4U0SPU7_9ACTN</name>
<dbReference type="GO" id="GO:0016787">
    <property type="term" value="F:hydrolase activity"/>
    <property type="evidence" value="ECO:0007669"/>
    <property type="project" value="UniProtKB-KW"/>
</dbReference>
<dbReference type="GO" id="GO:0044281">
    <property type="term" value="P:small molecule metabolic process"/>
    <property type="evidence" value="ECO:0007669"/>
    <property type="project" value="UniProtKB-ARBA"/>
</dbReference>
<proteinExistence type="inferred from homology"/>
<dbReference type="InterPro" id="IPR011234">
    <property type="entry name" value="Fumarylacetoacetase-like_C"/>
</dbReference>
<dbReference type="GO" id="GO:0046872">
    <property type="term" value="F:metal ion binding"/>
    <property type="evidence" value="ECO:0007669"/>
    <property type="project" value="UniProtKB-KW"/>
</dbReference>
<dbReference type="PANTHER" id="PTHR42796:SF4">
    <property type="entry name" value="FUMARYLACETOACETATE HYDROLASE DOMAIN-CONTAINING PROTEIN 2A"/>
    <property type="match status" value="1"/>
</dbReference>
<reference evidence="4 5" key="1">
    <citation type="submission" date="2019-04" db="EMBL/GenBank/DDBJ databases">
        <title>Streptomyces oryziradicis sp. nov., a novel actinomycete isolated from rhizosphere soil of rice (Oryza sativa L.).</title>
        <authorList>
            <person name="Li C."/>
        </authorList>
    </citation>
    <scope>NUCLEOTIDE SEQUENCE [LARGE SCALE GENOMIC DNA]</scope>
    <source>
        <strain evidence="4 5">NEAU-C40</strain>
    </source>
</reference>
<keyword evidence="2" id="KW-0479">Metal-binding</keyword>
<dbReference type="RefSeq" id="WP_136722977.1">
    <property type="nucleotide sequence ID" value="NZ_JAOPYF010000077.1"/>
</dbReference>